<accession>A0A2P5IB07</accession>
<proteinExistence type="predicted"/>
<dbReference type="Proteomes" id="UP000094444">
    <property type="component" value="Unassembled WGS sequence"/>
</dbReference>
<dbReference type="AlphaFoldDB" id="A0A2P5IB07"/>
<reference evidence="2" key="1">
    <citation type="submission" date="2017-09" db="EMBL/GenBank/DDBJ databases">
        <title>Polyketide synthases of a Diaporthe helianthi virulent isolate.</title>
        <authorList>
            <person name="Baroncelli R."/>
        </authorList>
    </citation>
    <scope>NUCLEOTIDE SEQUENCE [LARGE SCALE GENOMIC DNA]</scope>
    <source>
        <strain evidence="2">7/96</strain>
    </source>
</reference>
<dbReference type="InParanoid" id="A0A2P5IB07"/>
<keyword evidence="3" id="KW-1185">Reference proteome</keyword>
<evidence type="ECO:0000256" key="1">
    <source>
        <dbReference type="SAM" id="MobiDB-lite"/>
    </source>
</evidence>
<sequence>MPDDYADMSASEAARETSTEQNMAAFSLNPEDLASICQNGSMSMAENARLAFEDKPKQPILSQISQESRQFMLGQGSFIFKKGDNGGFWWSSDDDVFFLDSYCRLPPLSSSLEALDGLELVRNIAVDSFQALEPQR</sequence>
<evidence type="ECO:0000313" key="3">
    <source>
        <dbReference type="Proteomes" id="UP000094444"/>
    </source>
</evidence>
<comment type="caution">
    <text evidence="2">The sequence shown here is derived from an EMBL/GenBank/DDBJ whole genome shotgun (WGS) entry which is preliminary data.</text>
</comment>
<protein>
    <submittedName>
        <fullName evidence="2">Uncharacterized protein</fullName>
    </submittedName>
</protein>
<evidence type="ECO:0000313" key="2">
    <source>
        <dbReference type="EMBL" id="POS79688.1"/>
    </source>
</evidence>
<dbReference type="EMBL" id="MAVT02000095">
    <property type="protein sequence ID" value="POS79688.1"/>
    <property type="molecule type" value="Genomic_DNA"/>
</dbReference>
<name>A0A2P5IB07_DIAHE</name>
<dbReference type="OrthoDB" id="3561261at2759"/>
<feature type="region of interest" description="Disordered" evidence="1">
    <location>
        <begin position="1"/>
        <end position="24"/>
    </location>
</feature>
<gene>
    <name evidence="2" type="ORF">DHEL01_v201922</name>
</gene>
<organism evidence="2 3">
    <name type="scientific">Diaporthe helianthi</name>
    <dbReference type="NCBI Taxonomy" id="158607"/>
    <lineage>
        <taxon>Eukaryota</taxon>
        <taxon>Fungi</taxon>
        <taxon>Dikarya</taxon>
        <taxon>Ascomycota</taxon>
        <taxon>Pezizomycotina</taxon>
        <taxon>Sordariomycetes</taxon>
        <taxon>Sordariomycetidae</taxon>
        <taxon>Diaporthales</taxon>
        <taxon>Diaporthaceae</taxon>
        <taxon>Diaporthe</taxon>
    </lineage>
</organism>